<keyword evidence="2" id="KW-0234">DNA repair</keyword>
<feature type="region of interest" description="Disordered" evidence="4">
    <location>
        <begin position="100"/>
        <end position="146"/>
    </location>
</feature>
<dbReference type="AlphaFoldDB" id="A0A1I3E5X2"/>
<dbReference type="InterPro" id="IPR000424">
    <property type="entry name" value="Primosome_PriB/ssb"/>
</dbReference>
<keyword evidence="2" id="KW-0235">DNA replication</keyword>
<evidence type="ECO:0000256" key="2">
    <source>
        <dbReference type="HAMAP-Rule" id="MF_00984"/>
    </source>
</evidence>
<organism evidence="5 6">
    <name type="scientific">Tindallia magadiensis</name>
    <dbReference type="NCBI Taxonomy" id="69895"/>
    <lineage>
        <taxon>Bacteria</taxon>
        <taxon>Bacillati</taxon>
        <taxon>Bacillota</taxon>
        <taxon>Clostridia</taxon>
        <taxon>Peptostreptococcales</taxon>
        <taxon>Tindalliaceae</taxon>
        <taxon>Tindallia</taxon>
    </lineage>
</organism>
<keyword evidence="2" id="KW-0233">DNA recombination</keyword>
<evidence type="ECO:0000256" key="1">
    <source>
        <dbReference type="ARBA" id="ARBA00023125"/>
    </source>
</evidence>
<dbReference type="GO" id="GO:0006281">
    <property type="term" value="P:DNA repair"/>
    <property type="evidence" value="ECO:0007669"/>
    <property type="project" value="UniProtKB-UniRule"/>
</dbReference>
<dbReference type="PANTHER" id="PTHR10302">
    <property type="entry name" value="SINGLE-STRANDED DNA-BINDING PROTEIN"/>
    <property type="match status" value="1"/>
</dbReference>
<feature type="short sequence motif" description="Important for interaction with partner proteins" evidence="2">
    <location>
        <begin position="141"/>
        <end position="146"/>
    </location>
</feature>
<dbReference type="SUPFAM" id="SSF50249">
    <property type="entry name" value="Nucleic acid-binding proteins"/>
    <property type="match status" value="1"/>
</dbReference>
<dbReference type="GO" id="GO:0009295">
    <property type="term" value="C:nucleoid"/>
    <property type="evidence" value="ECO:0007669"/>
    <property type="project" value="TreeGrafter"/>
</dbReference>
<dbReference type="EMBL" id="FOQA01000004">
    <property type="protein sequence ID" value="SFH94278.1"/>
    <property type="molecule type" value="Genomic_DNA"/>
</dbReference>
<dbReference type="GO" id="GO:0003697">
    <property type="term" value="F:single-stranded DNA binding"/>
    <property type="evidence" value="ECO:0007669"/>
    <property type="project" value="UniProtKB-UniRule"/>
</dbReference>
<evidence type="ECO:0000313" key="6">
    <source>
        <dbReference type="Proteomes" id="UP000199287"/>
    </source>
</evidence>
<comment type="caution">
    <text evidence="2">Lacks conserved residue(s) required for the propagation of feature annotation.</text>
</comment>
<dbReference type="InterPro" id="IPR012340">
    <property type="entry name" value="NA-bd_OB-fold"/>
</dbReference>
<evidence type="ECO:0000313" key="5">
    <source>
        <dbReference type="EMBL" id="SFH94278.1"/>
    </source>
</evidence>
<evidence type="ECO:0000256" key="3">
    <source>
        <dbReference type="PIRNR" id="PIRNR002070"/>
    </source>
</evidence>
<name>A0A1I3E5X2_9FIRM</name>
<dbReference type="OrthoDB" id="9809878at2"/>
<dbReference type="GO" id="GO:0006310">
    <property type="term" value="P:DNA recombination"/>
    <property type="evidence" value="ECO:0007669"/>
    <property type="project" value="UniProtKB-UniRule"/>
</dbReference>
<accession>A0A1I3E5X2</accession>
<comment type="function">
    <text evidence="2">Plays an important role in DNA replication, recombination and repair. Binds to ssDNA and to an array of partner proteins to recruit them to their sites of action during DNA metabolism.</text>
</comment>
<dbReference type="RefSeq" id="WP_093371775.1">
    <property type="nucleotide sequence ID" value="NZ_FOQA01000004.1"/>
</dbReference>
<comment type="subunit">
    <text evidence="2">Homotetramer.</text>
</comment>
<keyword evidence="2" id="KW-0227">DNA damage</keyword>
<dbReference type="HAMAP" id="MF_00984">
    <property type="entry name" value="SSB"/>
    <property type="match status" value="1"/>
</dbReference>
<sequence length="146" mass="15955">MNTVILIGNLARDPELRYTANGKAVANLTVAVNRGYGKNNEADFIRVVVWEKQAENCANYLAKGRKVAVQGRLQVSSYEAKDGSTRYNTDVVANLIEFLGGDNPSGGSPQTMQRTSGSTVSSDFNPEDEINVDDFKAMDDDEDLPF</sequence>
<dbReference type="PANTHER" id="PTHR10302:SF27">
    <property type="entry name" value="SINGLE-STRANDED DNA-BINDING PROTEIN"/>
    <property type="match status" value="1"/>
</dbReference>
<evidence type="ECO:0000256" key="4">
    <source>
        <dbReference type="SAM" id="MobiDB-lite"/>
    </source>
</evidence>
<dbReference type="Pfam" id="PF00436">
    <property type="entry name" value="SSB"/>
    <property type="match status" value="1"/>
</dbReference>
<proteinExistence type="inferred from homology"/>
<dbReference type="PIRSF" id="PIRSF002070">
    <property type="entry name" value="SSB"/>
    <property type="match status" value="1"/>
</dbReference>
<dbReference type="CDD" id="cd04496">
    <property type="entry name" value="SSB_OBF"/>
    <property type="match status" value="1"/>
</dbReference>
<dbReference type="NCBIfam" id="TIGR00621">
    <property type="entry name" value="ssb"/>
    <property type="match status" value="1"/>
</dbReference>
<protein>
    <recommendedName>
        <fullName evidence="2 3">Single-stranded DNA-binding protein</fullName>
        <shortName evidence="2">SSB</shortName>
    </recommendedName>
</protein>
<dbReference type="GO" id="GO:0006260">
    <property type="term" value="P:DNA replication"/>
    <property type="evidence" value="ECO:0007669"/>
    <property type="project" value="UniProtKB-UniRule"/>
</dbReference>
<dbReference type="InterPro" id="IPR011344">
    <property type="entry name" value="ssDNA-bd"/>
</dbReference>
<dbReference type="STRING" id="69895.SAMN05192551_104250"/>
<gene>
    <name evidence="5" type="ORF">SAMN05192551_104250</name>
</gene>
<feature type="compositionally biased region" description="Polar residues" evidence="4">
    <location>
        <begin position="105"/>
        <end position="124"/>
    </location>
</feature>
<keyword evidence="1 2" id="KW-0238">DNA-binding</keyword>
<reference evidence="6" key="1">
    <citation type="submission" date="2016-10" db="EMBL/GenBank/DDBJ databases">
        <authorList>
            <person name="Varghese N."/>
            <person name="Submissions S."/>
        </authorList>
    </citation>
    <scope>NUCLEOTIDE SEQUENCE [LARGE SCALE GENOMIC DNA]</scope>
    <source>
        <strain evidence="6">Z-7934</strain>
    </source>
</reference>
<dbReference type="Gene3D" id="2.40.50.140">
    <property type="entry name" value="Nucleic acid-binding proteins"/>
    <property type="match status" value="1"/>
</dbReference>
<dbReference type="Proteomes" id="UP000199287">
    <property type="component" value="Unassembled WGS sequence"/>
</dbReference>
<dbReference type="PROSITE" id="PS50935">
    <property type="entry name" value="SSB"/>
    <property type="match status" value="1"/>
</dbReference>
<keyword evidence="6" id="KW-1185">Reference proteome</keyword>